<dbReference type="SUPFAM" id="SSF56112">
    <property type="entry name" value="Protein kinase-like (PK-like)"/>
    <property type="match status" value="1"/>
</dbReference>
<dbReference type="EMBL" id="PGFF01000001">
    <property type="protein sequence ID" value="PJJ72184.1"/>
    <property type="molecule type" value="Genomic_DNA"/>
</dbReference>
<dbReference type="AlphaFoldDB" id="A0A2M9CJW1"/>
<reference evidence="1 2" key="1">
    <citation type="submission" date="2017-11" db="EMBL/GenBank/DDBJ databases">
        <title>Genomic Encyclopedia of Archaeal and Bacterial Type Strains, Phase II (KMG-II): From Individual Species to Whole Genera.</title>
        <authorList>
            <person name="Goeker M."/>
        </authorList>
    </citation>
    <scope>NUCLEOTIDE SEQUENCE [LARGE SCALE GENOMIC DNA]</scope>
    <source>
        <strain evidence="1 2">DSM 27393</strain>
    </source>
</reference>
<dbReference type="GO" id="GO:0016301">
    <property type="term" value="F:kinase activity"/>
    <property type="evidence" value="ECO:0007669"/>
    <property type="project" value="UniProtKB-KW"/>
</dbReference>
<evidence type="ECO:0000313" key="2">
    <source>
        <dbReference type="Proteomes" id="UP000228758"/>
    </source>
</evidence>
<dbReference type="Gene3D" id="3.90.1200.10">
    <property type="match status" value="1"/>
</dbReference>
<keyword evidence="1" id="KW-0808">Transferase</keyword>
<proteinExistence type="predicted"/>
<dbReference type="GO" id="GO:0019748">
    <property type="term" value="P:secondary metabolic process"/>
    <property type="evidence" value="ECO:0007669"/>
    <property type="project" value="InterPro"/>
</dbReference>
<gene>
    <name evidence="1" type="ORF">CLV46_1749</name>
</gene>
<dbReference type="Proteomes" id="UP000228758">
    <property type="component" value="Unassembled WGS sequence"/>
</dbReference>
<dbReference type="InterPro" id="IPR011009">
    <property type="entry name" value="Kinase-like_dom_sf"/>
</dbReference>
<keyword evidence="2" id="KW-1185">Reference proteome</keyword>
<dbReference type="GO" id="GO:0016773">
    <property type="term" value="F:phosphotransferase activity, alcohol group as acceptor"/>
    <property type="evidence" value="ECO:0007669"/>
    <property type="project" value="InterPro"/>
</dbReference>
<keyword evidence="1" id="KW-0418">Kinase</keyword>
<dbReference type="InterPro" id="IPR006748">
    <property type="entry name" value="NH2Glyco/OHUrea_AB-resist_kin"/>
</dbReference>
<dbReference type="RefSeq" id="WP_100364402.1">
    <property type="nucleotide sequence ID" value="NZ_PGFF01000001.1"/>
</dbReference>
<organism evidence="1 2">
    <name type="scientific">Diaminobutyricimonas aerilata</name>
    <dbReference type="NCBI Taxonomy" id="1162967"/>
    <lineage>
        <taxon>Bacteria</taxon>
        <taxon>Bacillati</taxon>
        <taxon>Actinomycetota</taxon>
        <taxon>Actinomycetes</taxon>
        <taxon>Micrococcales</taxon>
        <taxon>Microbacteriaceae</taxon>
        <taxon>Diaminobutyricimonas</taxon>
    </lineage>
</organism>
<sequence>MPLPPFESSAIDAYPAKSDWDAVSTELFDTVLAEWELSEPEMLDAGEGGVVARVTRPDGLRAVLKVGFPHIEAVWEAAVLDALPDDLAPAVYRVDPWRWATLMESIEPGVPLVRAGLPFDHSLEIAGGLHRRLTACPVPYTDVDRLDDQLTYFLRRALVSLDVHAEAARRHGVPSDRVRDALREGLDLTSARTGTALIHGDFNPGNLISSGDDWRIIDIKPLVGDPAFDLQPLVRDLADRISRDDADLLRRGVVVAARAMGCDPVRAARWARVRAALNVSWCLDDLDAAQAVVEARHLACWDRVAEGLSSAA</sequence>
<protein>
    <submittedName>
        <fullName evidence="1">Streptomycin 6-kinase</fullName>
    </submittedName>
</protein>
<comment type="caution">
    <text evidence="1">The sequence shown here is derived from an EMBL/GenBank/DDBJ whole genome shotgun (WGS) entry which is preliminary data.</text>
</comment>
<dbReference type="Pfam" id="PF04655">
    <property type="entry name" value="APH_6_hur"/>
    <property type="match status" value="1"/>
</dbReference>
<dbReference type="OrthoDB" id="3638028at2"/>
<evidence type="ECO:0000313" key="1">
    <source>
        <dbReference type="EMBL" id="PJJ72184.1"/>
    </source>
</evidence>
<name>A0A2M9CJW1_9MICO</name>
<accession>A0A2M9CJW1</accession>